<keyword evidence="2" id="KW-0808">Transferase</keyword>
<name>A0A645GGN3_9ZZZZ</name>
<organism evidence="2">
    <name type="scientific">bioreactor metagenome</name>
    <dbReference type="NCBI Taxonomy" id="1076179"/>
    <lineage>
        <taxon>unclassified sequences</taxon>
        <taxon>metagenomes</taxon>
        <taxon>ecological metagenomes</taxon>
    </lineage>
</organism>
<dbReference type="EMBL" id="VSSQ01073962">
    <property type="protein sequence ID" value="MPN24949.1"/>
    <property type="molecule type" value="Genomic_DNA"/>
</dbReference>
<dbReference type="InterPro" id="IPR011611">
    <property type="entry name" value="PfkB_dom"/>
</dbReference>
<feature type="domain" description="Carbohydrate kinase PfkB" evidence="1">
    <location>
        <begin position="17"/>
        <end position="225"/>
    </location>
</feature>
<reference evidence="2" key="1">
    <citation type="submission" date="2019-08" db="EMBL/GenBank/DDBJ databases">
        <authorList>
            <person name="Kucharzyk K."/>
            <person name="Murdoch R.W."/>
            <person name="Higgins S."/>
            <person name="Loffler F."/>
        </authorList>
    </citation>
    <scope>NUCLEOTIDE SEQUENCE</scope>
</reference>
<dbReference type="GO" id="GO:0005829">
    <property type="term" value="C:cytosol"/>
    <property type="evidence" value="ECO:0007669"/>
    <property type="project" value="TreeGrafter"/>
</dbReference>
<dbReference type="Pfam" id="PF00294">
    <property type="entry name" value="PfkB"/>
    <property type="match status" value="1"/>
</dbReference>
<keyword evidence="2" id="KW-0418">Kinase</keyword>
<sequence>MFLGGCIGALIEKEVSAAEGIDVVKVKIDEENRINIKINNQTETAINAIGPAVTMDQQNDLLSKLANLESNDYVLVSGSFCKGVGVDLVEKIAIIVSKAKAKLITDIPNLKVSDYKIIKPYLVKPNLEELADIFDEKVNEINYREYADKLIDIGIENVLVSMGEGGSYFANESGKSKIIGPEVEVVNTVGCGDSMLAYTIAAIANNLDIIESVKYGEAAGRAKAKTKEFPTLSDVKEIYNKVIVEKIK</sequence>
<dbReference type="InterPro" id="IPR029056">
    <property type="entry name" value="Ribokinase-like"/>
</dbReference>
<dbReference type="GO" id="GO:0009024">
    <property type="term" value="F:tagatose-6-phosphate kinase activity"/>
    <property type="evidence" value="ECO:0007669"/>
    <property type="project" value="UniProtKB-EC"/>
</dbReference>
<accession>A0A645GGN3</accession>
<protein>
    <submittedName>
        <fullName evidence="2">Tagatose-6-phosphate kinase</fullName>
        <ecNumber evidence="2">2.7.1.144</ecNumber>
    </submittedName>
</protein>
<dbReference type="Gene3D" id="3.40.1190.20">
    <property type="match status" value="1"/>
</dbReference>
<evidence type="ECO:0000259" key="1">
    <source>
        <dbReference type="Pfam" id="PF00294"/>
    </source>
</evidence>
<dbReference type="PANTHER" id="PTHR46566">
    <property type="entry name" value="1-PHOSPHOFRUCTOKINASE-RELATED"/>
    <property type="match status" value="1"/>
</dbReference>
<gene>
    <name evidence="2" type="primary">lacC_18</name>
    <name evidence="2" type="ORF">SDC9_172355</name>
</gene>
<dbReference type="PANTHER" id="PTHR46566:SF1">
    <property type="entry name" value="1-PHOSPHOFRUCTOKINASE"/>
    <property type="match status" value="1"/>
</dbReference>
<dbReference type="EC" id="2.7.1.144" evidence="2"/>
<evidence type="ECO:0000313" key="2">
    <source>
        <dbReference type="EMBL" id="MPN24949.1"/>
    </source>
</evidence>
<dbReference type="GO" id="GO:0008443">
    <property type="term" value="F:phosphofructokinase activity"/>
    <property type="evidence" value="ECO:0007669"/>
    <property type="project" value="TreeGrafter"/>
</dbReference>
<comment type="caution">
    <text evidence="2">The sequence shown here is derived from an EMBL/GenBank/DDBJ whole genome shotgun (WGS) entry which is preliminary data.</text>
</comment>
<dbReference type="AlphaFoldDB" id="A0A645GGN3"/>
<proteinExistence type="predicted"/>
<dbReference type="SUPFAM" id="SSF53613">
    <property type="entry name" value="Ribokinase-like"/>
    <property type="match status" value="1"/>
</dbReference>